<feature type="chain" id="PRO_5007286142" evidence="1">
    <location>
        <begin position="30"/>
        <end position="229"/>
    </location>
</feature>
<dbReference type="SUPFAM" id="SSF50814">
    <property type="entry name" value="Lipocalins"/>
    <property type="match status" value="1"/>
</dbReference>
<accession>A0A131YUD4</accession>
<keyword evidence="1" id="KW-0732">Signal</keyword>
<dbReference type="EMBL" id="GEDV01006349">
    <property type="protein sequence ID" value="JAP82208.1"/>
    <property type="molecule type" value="Transcribed_RNA"/>
</dbReference>
<protein>
    <submittedName>
        <fullName evidence="2">Lipocalin</fullName>
    </submittedName>
</protein>
<organism evidence="2">
    <name type="scientific">Rhipicephalus appendiculatus</name>
    <name type="common">Brown ear tick</name>
    <dbReference type="NCBI Taxonomy" id="34631"/>
    <lineage>
        <taxon>Eukaryota</taxon>
        <taxon>Metazoa</taxon>
        <taxon>Ecdysozoa</taxon>
        <taxon>Arthropoda</taxon>
        <taxon>Chelicerata</taxon>
        <taxon>Arachnida</taxon>
        <taxon>Acari</taxon>
        <taxon>Parasitiformes</taxon>
        <taxon>Ixodida</taxon>
        <taxon>Ixodoidea</taxon>
        <taxon>Ixodidae</taxon>
        <taxon>Rhipicephalinae</taxon>
        <taxon>Rhipicephalus</taxon>
        <taxon>Rhipicephalus</taxon>
    </lineage>
</organism>
<evidence type="ECO:0000256" key="1">
    <source>
        <dbReference type="SAM" id="SignalP"/>
    </source>
</evidence>
<dbReference type="Gene3D" id="2.40.128.20">
    <property type="match status" value="1"/>
</dbReference>
<dbReference type="Pfam" id="PF02098">
    <property type="entry name" value="His_binding"/>
    <property type="match status" value="1"/>
</dbReference>
<name>A0A131YUD4_RHIAP</name>
<sequence length="229" mass="26086">MCFQKAEFKMTWTGTSLLFVLPYLCLTHAENALRKNDSTVPFEENEDYFCYQNASDAVNITEKLYVIIQNFENPKLPPECDSAQRVDKLNDTVYNFTLAAVIPGVPNITVKFTTPLVLSKTGNHTEYNAMTYKYATFFPAKLRKLMYLSPKRDCMIFVENRNWTDEAKCQLLQPATYADDGIPGECINVYNQYCPGRNVTVYSPICKNLTAIDVVKIMNRTTTAAPEQC</sequence>
<reference evidence="2" key="1">
    <citation type="journal article" date="2016" name="Ticks Tick Borne Dis.">
        <title>De novo assembly and annotation of the salivary gland transcriptome of Rhipicephalus appendiculatus male and female ticks during blood feeding.</title>
        <authorList>
            <person name="de Castro M.H."/>
            <person name="de Klerk D."/>
            <person name="Pienaar R."/>
            <person name="Latif A.A."/>
            <person name="Rees D.J."/>
            <person name="Mans B.J."/>
        </authorList>
    </citation>
    <scope>NUCLEOTIDE SEQUENCE</scope>
    <source>
        <tissue evidence="2">Salivary glands</tissue>
    </source>
</reference>
<evidence type="ECO:0000313" key="2">
    <source>
        <dbReference type="EMBL" id="JAP82208.1"/>
    </source>
</evidence>
<dbReference type="InterPro" id="IPR002970">
    <property type="entry name" value="Tick_his-bd"/>
</dbReference>
<proteinExistence type="predicted"/>
<dbReference type="GO" id="GO:0030682">
    <property type="term" value="P:symbiont-mediated perturbation of host defenses"/>
    <property type="evidence" value="ECO:0007669"/>
    <property type="project" value="InterPro"/>
</dbReference>
<dbReference type="GO" id="GO:0043176">
    <property type="term" value="F:amine binding"/>
    <property type="evidence" value="ECO:0007669"/>
    <property type="project" value="InterPro"/>
</dbReference>
<dbReference type="AlphaFoldDB" id="A0A131YUD4"/>
<dbReference type="InterPro" id="IPR012674">
    <property type="entry name" value="Calycin"/>
</dbReference>
<feature type="signal peptide" evidence="1">
    <location>
        <begin position="1"/>
        <end position="29"/>
    </location>
</feature>